<sequence>MSELIFPGLAGRPRSGGAGASASTPAAGPPTTGLVRTPLPTSGKSRAPAPKTTKKAGPSAPAAAGPAAAAPKGVTKTRASATRRAPAPARRSRPPAGPVRPRSCLGCLRSALAGKQGSGDLAVCRETNPPSGRCYKCASGHSCEEIPAPVRPPAARFLAAVASGNSAAITRWRPVVKGMLEIWEEEKEGGGVSVVALSAEKKKEEAKRAVLRLVEVLF</sequence>
<gene>
    <name evidence="2" type="ORF">OOW_P131scaffold00032g5</name>
</gene>
<proteinExistence type="predicted"/>
<feature type="compositionally biased region" description="Low complexity" evidence="1">
    <location>
        <begin position="47"/>
        <end position="89"/>
    </location>
</feature>
<evidence type="ECO:0000313" key="2">
    <source>
        <dbReference type="EMBL" id="ELQ70429.1"/>
    </source>
</evidence>
<feature type="compositionally biased region" description="Low complexity" evidence="1">
    <location>
        <begin position="20"/>
        <end position="34"/>
    </location>
</feature>
<accession>L7JRG9</accession>
<evidence type="ECO:0000256" key="1">
    <source>
        <dbReference type="SAM" id="MobiDB-lite"/>
    </source>
</evidence>
<name>L7JRG9_PYRO1</name>
<dbReference type="AlphaFoldDB" id="L7JRG9"/>
<dbReference type="EMBL" id="JH794964">
    <property type="protein sequence ID" value="ELQ70429.1"/>
    <property type="molecule type" value="Genomic_DNA"/>
</dbReference>
<organism>
    <name type="scientific">Pyricularia oryzae (strain P131)</name>
    <name type="common">Rice blast fungus</name>
    <name type="synonym">Magnaporthe oryzae</name>
    <dbReference type="NCBI Taxonomy" id="1143193"/>
    <lineage>
        <taxon>Eukaryota</taxon>
        <taxon>Fungi</taxon>
        <taxon>Dikarya</taxon>
        <taxon>Ascomycota</taxon>
        <taxon>Pezizomycotina</taxon>
        <taxon>Sordariomycetes</taxon>
        <taxon>Sordariomycetidae</taxon>
        <taxon>Magnaporthales</taxon>
        <taxon>Pyriculariaceae</taxon>
        <taxon>Pyricularia</taxon>
    </lineage>
</organism>
<reference evidence="2" key="1">
    <citation type="journal article" date="2012" name="PLoS Genet.">
        <title>Comparative analysis of the genomes of two field isolates of the rice blast fungus Magnaporthe oryzae.</title>
        <authorList>
            <person name="Xue M."/>
            <person name="Yang J."/>
            <person name="Li Z."/>
            <person name="Hu S."/>
            <person name="Yao N."/>
            <person name="Dean R.A."/>
            <person name="Zhao W."/>
            <person name="Shen M."/>
            <person name="Zhang H."/>
            <person name="Li C."/>
            <person name="Liu L."/>
            <person name="Cao L."/>
            <person name="Xu X."/>
            <person name="Xing Y."/>
            <person name="Hsiang T."/>
            <person name="Zhang Z."/>
            <person name="Xu J.R."/>
            <person name="Peng Y.L."/>
        </authorList>
    </citation>
    <scope>NUCLEOTIDE SEQUENCE [LARGE SCALE GENOMIC DNA]</scope>
    <source>
        <strain evidence="2">P131</strain>
    </source>
</reference>
<feature type="region of interest" description="Disordered" evidence="1">
    <location>
        <begin position="1"/>
        <end position="101"/>
    </location>
</feature>
<protein>
    <submittedName>
        <fullName evidence="2">Uncharacterized protein</fullName>
    </submittedName>
</protein>